<accession>A0A2H3APG6</accession>
<evidence type="ECO:0008006" key="4">
    <source>
        <dbReference type="Google" id="ProtNLM"/>
    </source>
</evidence>
<dbReference type="Proteomes" id="UP000218334">
    <property type="component" value="Unassembled WGS sequence"/>
</dbReference>
<feature type="compositionally biased region" description="Polar residues" evidence="1">
    <location>
        <begin position="562"/>
        <end position="580"/>
    </location>
</feature>
<evidence type="ECO:0000256" key="1">
    <source>
        <dbReference type="SAM" id="MobiDB-lite"/>
    </source>
</evidence>
<evidence type="ECO:0000313" key="2">
    <source>
        <dbReference type="EMBL" id="PBK58664.1"/>
    </source>
</evidence>
<proteinExistence type="predicted"/>
<feature type="region of interest" description="Disordered" evidence="1">
    <location>
        <begin position="547"/>
        <end position="580"/>
    </location>
</feature>
<dbReference type="AlphaFoldDB" id="A0A2H3APG6"/>
<sequence length="580" mass="65967">MNGQEWWDHYRLDVHEGGQDGREHVEIKILQFEQMRLKYASLPEVTLSAVTETGQPESSIQVPKQQSYTGRNPVIPSALADTPCSSLGVEGLLGKLNSILNTSYTMEMRSLSSLLDSYIMEDYDVGTIYGHLRQFWYLDLTDIKATLRTCEAWDRHMRQNVLVNDKIISNLLPPRRVWDLFSNRVVPWWVVRQYPLPISHAWMKEEDRMDVHTPINGCEWPVPMPKDANLDLIRIEMLNEGAEYAWLDVLCLRQVGGRREDLRVEEWKVDVPTIGRVYTMSHRGLVCYLSGLGRPFSLKENDLKSDTCWFRRAWTLQEIRQDMVIGGDTGDDRFMEKEMRTRVENRLSLLGKDVGVGVGVGGLGMPVFIALSEMQKRVSTNPVDRVAGFSYLLSTDDIPAYYAAQSEEEAWNALVDKLNMTYRGHLFFLYPKPGNGNKLWRPSWMQAMTEVLPPPHSSGRDSGWMGYVQRTKKKDADWCDGPCIESGYVRGLSQGSLEGTFRQGELIVKGNRGTKHTFKIVADHQCPVPEGSYALTDFPRAMLGHRGKTSGEDVQEGIGVPDSQQEGCKETAQTGSYYKY</sequence>
<keyword evidence="3" id="KW-1185">Reference proteome</keyword>
<gene>
    <name evidence="2" type="ORF">ARMSODRAFT_1010061</name>
</gene>
<reference evidence="3" key="1">
    <citation type="journal article" date="2017" name="Nat. Ecol. Evol.">
        <title>Genome expansion and lineage-specific genetic innovations in the forest pathogenic fungi Armillaria.</title>
        <authorList>
            <person name="Sipos G."/>
            <person name="Prasanna A.N."/>
            <person name="Walter M.C."/>
            <person name="O'Connor E."/>
            <person name="Balint B."/>
            <person name="Krizsan K."/>
            <person name="Kiss B."/>
            <person name="Hess J."/>
            <person name="Varga T."/>
            <person name="Slot J."/>
            <person name="Riley R."/>
            <person name="Boka B."/>
            <person name="Rigling D."/>
            <person name="Barry K."/>
            <person name="Lee J."/>
            <person name="Mihaltcheva S."/>
            <person name="LaButti K."/>
            <person name="Lipzen A."/>
            <person name="Waldron R."/>
            <person name="Moloney N.M."/>
            <person name="Sperisen C."/>
            <person name="Kredics L."/>
            <person name="Vagvoelgyi C."/>
            <person name="Patrignani A."/>
            <person name="Fitzpatrick D."/>
            <person name="Nagy I."/>
            <person name="Doyle S."/>
            <person name="Anderson J.B."/>
            <person name="Grigoriev I.V."/>
            <person name="Gueldener U."/>
            <person name="Muensterkoetter M."/>
            <person name="Nagy L.G."/>
        </authorList>
    </citation>
    <scope>NUCLEOTIDE SEQUENCE [LARGE SCALE GENOMIC DNA]</scope>
    <source>
        <strain evidence="3">28-4</strain>
    </source>
</reference>
<protein>
    <recommendedName>
        <fullName evidence="4">Heterokaryon incompatibility domain-containing protein</fullName>
    </recommendedName>
</protein>
<name>A0A2H3APG6_9AGAR</name>
<dbReference type="EMBL" id="KZ293530">
    <property type="protein sequence ID" value="PBK58664.1"/>
    <property type="molecule type" value="Genomic_DNA"/>
</dbReference>
<evidence type="ECO:0000313" key="3">
    <source>
        <dbReference type="Proteomes" id="UP000218334"/>
    </source>
</evidence>
<organism evidence="2 3">
    <name type="scientific">Armillaria solidipes</name>
    <dbReference type="NCBI Taxonomy" id="1076256"/>
    <lineage>
        <taxon>Eukaryota</taxon>
        <taxon>Fungi</taxon>
        <taxon>Dikarya</taxon>
        <taxon>Basidiomycota</taxon>
        <taxon>Agaricomycotina</taxon>
        <taxon>Agaricomycetes</taxon>
        <taxon>Agaricomycetidae</taxon>
        <taxon>Agaricales</taxon>
        <taxon>Marasmiineae</taxon>
        <taxon>Physalacriaceae</taxon>
        <taxon>Armillaria</taxon>
    </lineage>
</organism>